<dbReference type="Gene3D" id="2.40.50.40">
    <property type="match status" value="2"/>
</dbReference>
<evidence type="ECO:0000313" key="6">
    <source>
        <dbReference type="Proteomes" id="UP001176940"/>
    </source>
</evidence>
<protein>
    <recommendedName>
        <fullName evidence="4">Chromo domain-containing protein</fullName>
    </recommendedName>
</protein>
<sequence>MRSSDAFACNQGKHRVTKRRAALSNPMFTLVTSVKLKKKNKQHILTFWCPSGPLPSASRTVTAVRKVKAEHSGCAFTLRPAVSECGKQTARDLTETRILSGEKSRCQEKSLLQISYKISYSLLSNSREHNTWEPDRNLDCPELISEFMKKYKKGKEAEPKSKTETTKRKAGSDEIRAKRRRERPDSSTRLRYLHTKRRCSDPDNDPDRCSVAVWSLESGHTDSSPATNDAGNQGKHRVTKRRAALSNPMFTLDTILKSTDIARGFERGLEPEKIIGATDSCGELMFLMKWKDSDEADLVLAKEANVKCPQIVIAFYEERLTWHAYPEDMESKEKEAVKS</sequence>
<dbReference type="EMBL" id="CAUEEQ010061487">
    <property type="protein sequence ID" value="CAJ0964555.1"/>
    <property type="molecule type" value="Genomic_DNA"/>
</dbReference>
<dbReference type="CDD" id="cd18655">
    <property type="entry name" value="CSD_HP1alpha_Cbx5"/>
    <property type="match status" value="1"/>
</dbReference>
<dbReference type="InterPro" id="IPR000953">
    <property type="entry name" value="Chromo/chromo_shadow_dom"/>
</dbReference>
<evidence type="ECO:0000259" key="4">
    <source>
        <dbReference type="PROSITE" id="PS50013"/>
    </source>
</evidence>
<dbReference type="SUPFAM" id="SSF54160">
    <property type="entry name" value="Chromo domain-like"/>
    <property type="match status" value="2"/>
</dbReference>
<feature type="domain" description="Chromo" evidence="4">
    <location>
        <begin position="269"/>
        <end position="327"/>
    </location>
</feature>
<feature type="compositionally biased region" description="Basic and acidic residues" evidence="3">
    <location>
        <begin position="154"/>
        <end position="188"/>
    </location>
</feature>
<organism evidence="5 6">
    <name type="scientific">Ranitomeya imitator</name>
    <name type="common">mimic poison frog</name>
    <dbReference type="NCBI Taxonomy" id="111125"/>
    <lineage>
        <taxon>Eukaryota</taxon>
        <taxon>Metazoa</taxon>
        <taxon>Chordata</taxon>
        <taxon>Craniata</taxon>
        <taxon>Vertebrata</taxon>
        <taxon>Euteleostomi</taxon>
        <taxon>Amphibia</taxon>
        <taxon>Batrachia</taxon>
        <taxon>Anura</taxon>
        <taxon>Neobatrachia</taxon>
        <taxon>Hyloidea</taxon>
        <taxon>Dendrobatidae</taxon>
        <taxon>Dendrobatinae</taxon>
        <taxon>Ranitomeya</taxon>
    </lineage>
</organism>
<comment type="subcellular location">
    <subcellularLocation>
        <location evidence="1">Nucleus</location>
    </subcellularLocation>
</comment>
<dbReference type="SMART" id="SM00300">
    <property type="entry name" value="ChSh"/>
    <property type="match status" value="1"/>
</dbReference>
<comment type="caution">
    <text evidence="5">The sequence shown here is derived from an EMBL/GenBank/DDBJ whole genome shotgun (WGS) entry which is preliminary data.</text>
</comment>
<evidence type="ECO:0000313" key="5">
    <source>
        <dbReference type="EMBL" id="CAJ0964555.1"/>
    </source>
</evidence>
<dbReference type="Proteomes" id="UP001176940">
    <property type="component" value="Unassembled WGS sequence"/>
</dbReference>
<feature type="region of interest" description="Disordered" evidence="3">
    <location>
        <begin position="151"/>
        <end position="206"/>
    </location>
</feature>
<keyword evidence="6" id="KW-1185">Reference proteome</keyword>
<accession>A0ABN9MCR2</accession>
<evidence type="ECO:0000256" key="2">
    <source>
        <dbReference type="ARBA" id="ARBA00023242"/>
    </source>
</evidence>
<dbReference type="InterPro" id="IPR051219">
    <property type="entry name" value="Heterochromatin_chromo-domain"/>
</dbReference>
<feature type="domain" description="Chromo" evidence="4">
    <location>
        <begin position="93"/>
        <end position="159"/>
    </location>
</feature>
<dbReference type="InterPro" id="IPR016197">
    <property type="entry name" value="Chromo-like_dom_sf"/>
</dbReference>
<dbReference type="Pfam" id="PF01393">
    <property type="entry name" value="Chromo_shadow"/>
    <property type="match status" value="1"/>
</dbReference>
<dbReference type="InterPro" id="IPR008251">
    <property type="entry name" value="Chromo_shadow_dom"/>
</dbReference>
<dbReference type="PROSITE" id="PS50013">
    <property type="entry name" value="CHROMO_2"/>
    <property type="match status" value="2"/>
</dbReference>
<evidence type="ECO:0000256" key="1">
    <source>
        <dbReference type="ARBA" id="ARBA00004123"/>
    </source>
</evidence>
<proteinExistence type="predicted"/>
<gene>
    <name evidence="5" type="ORF">RIMI_LOCUS19342235</name>
</gene>
<dbReference type="PANTHER" id="PTHR22812">
    <property type="entry name" value="CHROMOBOX PROTEIN"/>
    <property type="match status" value="1"/>
</dbReference>
<name>A0ABN9MCR2_9NEOB</name>
<evidence type="ECO:0000256" key="3">
    <source>
        <dbReference type="SAM" id="MobiDB-lite"/>
    </source>
</evidence>
<reference evidence="5" key="1">
    <citation type="submission" date="2023-07" db="EMBL/GenBank/DDBJ databases">
        <authorList>
            <person name="Stuckert A."/>
        </authorList>
    </citation>
    <scope>NUCLEOTIDE SEQUENCE</scope>
</reference>
<keyword evidence="2" id="KW-0539">Nucleus</keyword>